<dbReference type="Gene3D" id="3.60.40.10">
    <property type="entry name" value="PPM-type phosphatase domain"/>
    <property type="match status" value="1"/>
</dbReference>
<evidence type="ECO:0000256" key="2">
    <source>
        <dbReference type="SAM" id="Coils"/>
    </source>
</evidence>
<dbReference type="AlphaFoldDB" id="A0A916JPS5"/>
<dbReference type="Proteomes" id="UP000683507">
    <property type="component" value="Chromosome"/>
</dbReference>
<keyword evidence="3" id="KW-0472">Membrane</keyword>
<dbReference type="RefSeq" id="WP_258543248.1">
    <property type="nucleotide sequence ID" value="NZ_OU015584.1"/>
</dbReference>
<dbReference type="InterPro" id="IPR001932">
    <property type="entry name" value="PPM-type_phosphatase-like_dom"/>
</dbReference>
<reference evidence="5" key="1">
    <citation type="submission" date="2021-04" db="EMBL/GenBank/DDBJ databases">
        <authorList>
            <person name="Rodrigo-Torres L."/>
            <person name="Arahal R. D."/>
            <person name="Lucena T."/>
        </authorList>
    </citation>
    <scope>NUCLEOTIDE SEQUENCE</scope>
    <source>
        <strain evidence="5">AS29M-1</strain>
    </source>
</reference>
<dbReference type="SUPFAM" id="SSF158472">
    <property type="entry name" value="HAMP domain-like"/>
    <property type="match status" value="1"/>
</dbReference>
<dbReference type="GO" id="GO:0016020">
    <property type="term" value="C:membrane"/>
    <property type="evidence" value="ECO:0007669"/>
    <property type="project" value="InterPro"/>
</dbReference>
<dbReference type="Pfam" id="PF00672">
    <property type="entry name" value="HAMP"/>
    <property type="match status" value="1"/>
</dbReference>
<dbReference type="PANTHER" id="PTHR43156:SF9">
    <property type="entry name" value="HAMP DOMAIN-CONTAINING PROTEIN"/>
    <property type="match status" value="1"/>
</dbReference>
<dbReference type="PANTHER" id="PTHR43156">
    <property type="entry name" value="STAGE II SPORULATION PROTEIN E-RELATED"/>
    <property type="match status" value="1"/>
</dbReference>
<evidence type="ECO:0000313" key="5">
    <source>
        <dbReference type="EMBL" id="CAG5086246.1"/>
    </source>
</evidence>
<dbReference type="EMBL" id="OU015584">
    <property type="protein sequence ID" value="CAG5086246.1"/>
    <property type="molecule type" value="Genomic_DNA"/>
</dbReference>
<dbReference type="InterPro" id="IPR003660">
    <property type="entry name" value="HAMP_dom"/>
</dbReference>
<dbReference type="GO" id="GO:0007165">
    <property type="term" value="P:signal transduction"/>
    <property type="evidence" value="ECO:0007669"/>
    <property type="project" value="InterPro"/>
</dbReference>
<dbReference type="PROSITE" id="PS50885">
    <property type="entry name" value="HAMP"/>
    <property type="match status" value="1"/>
</dbReference>
<organism evidence="5 6">
    <name type="scientific">Parvicella tangerina</name>
    <dbReference type="NCBI Taxonomy" id="2829795"/>
    <lineage>
        <taxon>Bacteria</taxon>
        <taxon>Pseudomonadati</taxon>
        <taxon>Bacteroidota</taxon>
        <taxon>Flavobacteriia</taxon>
        <taxon>Flavobacteriales</taxon>
        <taxon>Parvicellaceae</taxon>
        <taxon>Parvicella</taxon>
    </lineage>
</organism>
<keyword evidence="6" id="KW-1185">Reference proteome</keyword>
<keyword evidence="2" id="KW-0175">Coiled coil</keyword>
<dbReference type="GO" id="GO:0016791">
    <property type="term" value="F:phosphatase activity"/>
    <property type="evidence" value="ECO:0007669"/>
    <property type="project" value="TreeGrafter"/>
</dbReference>
<proteinExistence type="predicted"/>
<feature type="transmembrane region" description="Helical" evidence="3">
    <location>
        <begin position="207"/>
        <end position="229"/>
    </location>
</feature>
<dbReference type="InterPro" id="IPR036457">
    <property type="entry name" value="PPM-type-like_dom_sf"/>
</dbReference>
<evidence type="ECO:0000313" key="6">
    <source>
        <dbReference type="Proteomes" id="UP000683507"/>
    </source>
</evidence>
<keyword evidence="3" id="KW-0812">Transmembrane</keyword>
<name>A0A916JPS5_9FLAO</name>
<dbReference type="Gene3D" id="6.10.340.10">
    <property type="match status" value="1"/>
</dbReference>
<feature type="transmembrane region" description="Helical" evidence="3">
    <location>
        <begin position="12"/>
        <end position="31"/>
    </location>
</feature>
<accession>A0A916JPS5</accession>
<evidence type="ECO:0000259" key="4">
    <source>
        <dbReference type="PROSITE" id="PS50885"/>
    </source>
</evidence>
<evidence type="ECO:0000256" key="1">
    <source>
        <dbReference type="ARBA" id="ARBA00022801"/>
    </source>
</evidence>
<dbReference type="CDD" id="cd06225">
    <property type="entry name" value="HAMP"/>
    <property type="match status" value="1"/>
</dbReference>
<dbReference type="InterPro" id="IPR052016">
    <property type="entry name" value="Bact_Sigma-Reg"/>
</dbReference>
<feature type="coiled-coil region" evidence="2">
    <location>
        <begin position="311"/>
        <end position="360"/>
    </location>
</feature>
<evidence type="ECO:0000256" key="3">
    <source>
        <dbReference type="SAM" id="Phobius"/>
    </source>
</evidence>
<protein>
    <recommendedName>
        <fullName evidence="4">HAMP domain-containing protein</fullName>
    </recommendedName>
</protein>
<dbReference type="Pfam" id="PF07228">
    <property type="entry name" value="SpoIIE"/>
    <property type="match status" value="1"/>
</dbReference>
<keyword evidence="1" id="KW-0378">Hydrolase</keyword>
<feature type="domain" description="HAMP" evidence="4">
    <location>
        <begin position="232"/>
        <end position="284"/>
    </location>
</feature>
<dbReference type="SMART" id="SM00331">
    <property type="entry name" value="PP2C_SIG"/>
    <property type="match status" value="1"/>
</dbReference>
<sequence>MRFTVGRKIGLGFIVVGILIFAVFGYTISIVNGAKITLDSYGQSNKQYNEIGEPTVQGLESLEEDIDDLSFHVNNWVYNTTNDLSSLHAMNKILDTLLYEDLKALDEVSTKWDKEADIETYDEIKKDLEVLKEDIDLNIRMVLTDFASKADVTNLFMAQTAIDDINPKLDDILSKTHELREKKESESAQQKETMNVKFTETSDGFSFLFKLIIVALFVLVVGTMIIALFTTRSITRPVTQLKGILINLGKGIFPKQKVDPSNDEIGEMSIAMNQLVDGLKRTTDFANEVGKSNFDYPYTPLSSEDVLGHALVKMRDELAENERILEQKVKERTAEVVRQKEEIERQSEKLEELYKDVTDSIRYAKRLQDSILPQNSLIERLLPESFVLFKPKDIVSGDFYWVSETDEKILFSAVDCTGHGVPGAFMSLIGANALNQIINEKEDKPAHILNKLNKLSSEALNKSEEGIKVRDGMDLALCAISKDMKSLEYSGANNPLYLVRDGEISITKADKFAIASFEDGEHHYTNHEFELKKGDLVYVFSDGYADQFGGVKGKKFMYRQFRELLVSLKDEPMHRQKEILNDKIEEWKGTFEQVDDILVIGVRI</sequence>
<gene>
    <name evidence="5" type="ORF">CRYO30217_03057</name>
</gene>
<dbReference type="SMART" id="SM00304">
    <property type="entry name" value="HAMP"/>
    <property type="match status" value="1"/>
</dbReference>
<keyword evidence="3" id="KW-1133">Transmembrane helix</keyword>
<dbReference type="KEGG" id="ptan:CRYO30217_03057"/>